<proteinExistence type="predicted"/>
<sequence>MLKKPKISKTKLKRHSRYVVEIDMCAAKNLHDIQCCDQIQSCHVRHNFFTMSRKPAKRELPMCAHHHLRQHSIGEPAFWGELMEDAVLLCVELWEISGDVEGGRWLVTNFQRNS</sequence>
<accession>A0A6J5LYZ9</accession>
<name>A0A6J5LYZ9_9CAUD</name>
<gene>
    <name evidence="1" type="ORF">UFOVP353_29</name>
</gene>
<organism evidence="1">
    <name type="scientific">uncultured Caudovirales phage</name>
    <dbReference type="NCBI Taxonomy" id="2100421"/>
    <lineage>
        <taxon>Viruses</taxon>
        <taxon>Duplodnaviria</taxon>
        <taxon>Heunggongvirae</taxon>
        <taxon>Uroviricota</taxon>
        <taxon>Caudoviricetes</taxon>
        <taxon>Peduoviridae</taxon>
        <taxon>Maltschvirus</taxon>
        <taxon>Maltschvirus maltsch</taxon>
    </lineage>
</organism>
<evidence type="ECO:0000313" key="1">
    <source>
        <dbReference type="EMBL" id="CAB4139775.1"/>
    </source>
</evidence>
<protein>
    <submittedName>
        <fullName evidence="1">Uncharacterized protein</fullName>
    </submittedName>
</protein>
<dbReference type="EMBL" id="LR796367">
    <property type="protein sequence ID" value="CAB4139775.1"/>
    <property type="molecule type" value="Genomic_DNA"/>
</dbReference>
<reference evidence="1" key="1">
    <citation type="submission" date="2020-04" db="EMBL/GenBank/DDBJ databases">
        <authorList>
            <person name="Chiriac C."/>
            <person name="Salcher M."/>
            <person name="Ghai R."/>
            <person name="Kavagutti S V."/>
        </authorList>
    </citation>
    <scope>NUCLEOTIDE SEQUENCE</scope>
</reference>